<gene>
    <name evidence="1" type="ORF">SAMN05444272_4442</name>
</gene>
<dbReference type="OrthoDB" id="8085783at2"/>
<evidence type="ECO:0000313" key="1">
    <source>
        <dbReference type="EMBL" id="SHN16970.1"/>
    </source>
</evidence>
<dbReference type="EMBL" id="FRBW01000008">
    <property type="protein sequence ID" value="SHN16970.1"/>
    <property type="molecule type" value="Genomic_DNA"/>
</dbReference>
<name>A0A1M7PII0_9HYPH</name>
<protein>
    <recommendedName>
        <fullName evidence="3">DUF1327 domain-containing protein</fullName>
    </recommendedName>
</protein>
<evidence type="ECO:0000313" key="2">
    <source>
        <dbReference type="Proteomes" id="UP000186002"/>
    </source>
</evidence>
<reference evidence="1 2" key="1">
    <citation type="submission" date="2016-11" db="EMBL/GenBank/DDBJ databases">
        <authorList>
            <person name="Jaros S."/>
            <person name="Januszkiewicz K."/>
            <person name="Wedrychowicz H."/>
        </authorList>
    </citation>
    <scope>NUCLEOTIDE SEQUENCE [LARGE SCALE GENOMIC DNA]</scope>
    <source>
        <strain evidence="1 2">DSM 22153</strain>
    </source>
</reference>
<dbReference type="RefSeq" id="WP_139251254.1">
    <property type="nucleotide sequence ID" value="NZ_FRBW01000008.1"/>
</dbReference>
<keyword evidence="2" id="KW-1185">Reference proteome</keyword>
<evidence type="ECO:0008006" key="3">
    <source>
        <dbReference type="Google" id="ProtNLM"/>
    </source>
</evidence>
<dbReference type="Proteomes" id="UP000186002">
    <property type="component" value="Unassembled WGS sequence"/>
</dbReference>
<dbReference type="AlphaFoldDB" id="A0A1M7PII0"/>
<proteinExistence type="predicted"/>
<accession>A0A1M7PII0</accession>
<organism evidence="1 2">
    <name type="scientific">Roseibium suaedae</name>
    <dbReference type="NCBI Taxonomy" id="735517"/>
    <lineage>
        <taxon>Bacteria</taxon>
        <taxon>Pseudomonadati</taxon>
        <taxon>Pseudomonadota</taxon>
        <taxon>Alphaproteobacteria</taxon>
        <taxon>Hyphomicrobiales</taxon>
        <taxon>Stappiaceae</taxon>
        <taxon>Roseibium</taxon>
    </lineage>
</organism>
<sequence length="72" mass="7888">MSEIKLTKVEMRPGGQLLYYVRVNTAAGKVELPIAIMEQGSDASNETKVLQSSLAIAEELEGSIRFHLEAKP</sequence>